<dbReference type="GO" id="GO:0009052">
    <property type="term" value="P:pentose-phosphate shunt, non-oxidative branch"/>
    <property type="evidence" value="ECO:0007669"/>
    <property type="project" value="TreeGrafter"/>
</dbReference>
<sequence length="144" mass="16666">MENIIIYINKKIDKEYKKYLLENIKSKNFTITFQEEKDMFSDLNELANKLSLKELQRVIVIDDFGTLPFMIMAQKKGVVVAQVSDYHSGRMTIEHNNSNVLSLGFAIIAKENMMDVINVYLNATFEAGRHMVRINMLENILEGE</sequence>
<dbReference type="PATRIC" id="fig|362837.3.peg.921"/>
<dbReference type="AlphaFoldDB" id="A0A0M4JKD6"/>
<accession>A0A0M4JKD6</accession>
<dbReference type="OrthoDB" id="1778624at2"/>
<evidence type="ECO:0000256" key="1">
    <source>
        <dbReference type="ARBA" id="ARBA00008754"/>
    </source>
</evidence>
<dbReference type="PANTHER" id="PTHR30345:SF5">
    <property type="entry name" value="GALACTOSE-6-PHOSPHATE ISOMERASE SUBUNIT LACA"/>
    <property type="match status" value="1"/>
</dbReference>
<reference evidence="2 3" key="1">
    <citation type="journal article" date="2015" name="Genome Announc.">
        <title>Complete Genome Sequence of Spiroplasma cantharicola CC-1T (DSM 21588), a Bacterium Isolated from Soldier Beetle (Cantharis carolinus).</title>
        <authorList>
            <person name="Lo W.S."/>
            <person name="Liu P.Y."/>
            <person name="Kuo C.H."/>
        </authorList>
    </citation>
    <scope>NUCLEOTIDE SEQUENCE [LARGE SCALE GENOMIC DNA]</scope>
    <source>
        <strain evidence="2 3">CC-1</strain>
    </source>
</reference>
<dbReference type="STRING" id="362837.SCANT_v1c09050"/>
<proteinExistence type="inferred from homology"/>
<dbReference type="PANTHER" id="PTHR30345">
    <property type="entry name" value="RIBOSE-5-PHOSPHATE ISOMERASE B"/>
    <property type="match status" value="1"/>
</dbReference>
<dbReference type="Pfam" id="PF02502">
    <property type="entry name" value="LacAB_rpiB"/>
    <property type="match status" value="1"/>
</dbReference>
<gene>
    <name evidence="2" type="primary">lacA</name>
    <name evidence="2" type="ORF">SCANT_v1c09050</name>
</gene>
<dbReference type="GO" id="GO:0004751">
    <property type="term" value="F:ribose-5-phosphate isomerase activity"/>
    <property type="evidence" value="ECO:0007669"/>
    <property type="project" value="TreeGrafter"/>
</dbReference>
<evidence type="ECO:0000313" key="3">
    <source>
        <dbReference type="Proteomes" id="UP000063919"/>
    </source>
</evidence>
<comment type="similarity">
    <text evidence="1">Belongs to the LacAB/RpiB family.</text>
</comment>
<dbReference type="KEGG" id="scj:SCANT_v1c09050"/>
<dbReference type="InterPro" id="IPR003500">
    <property type="entry name" value="RpiB_LacA_LacB"/>
</dbReference>
<dbReference type="SUPFAM" id="SSF89623">
    <property type="entry name" value="Ribose/Galactose isomerase RpiB/AlsB"/>
    <property type="match status" value="1"/>
</dbReference>
<keyword evidence="3" id="KW-1185">Reference proteome</keyword>
<dbReference type="InterPro" id="IPR036569">
    <property type="entry name" value="RpiB_LacA_LacB_sf"/>
</dbReference>
<organism evidence="2 3">
    <name type="scientific">Spiroplasma cantharicola</name>
    <dbReference type="NCBI Taxonomy" id="362837"/>
    <lineage>
        <taxon>Bacteria</taxon>
        <taxon>Bacillati</taxon>
        <taxon>Mycoplasmatota</taxon>
        <taxon>Mollicutes</taxon>
        <taxon>Entomoplasmatales</taxon>
        <taxon>Spiroplasmataceae</taxon>
        <taxon>Spiroplasma</taxon>
    </lineage>
</organism>
<dbReference type="RefSeq" id="WP_053946559.1">
    <property type="nucleotide sequence ID" value="NZ_CP012622.1"/>
</dbReference>
<protein>
    <submittedName>
        <fullName evidence="2">Galactose-6-phosphate isomerase subunit LacA</fullName>
    </submittedName>
</protein>
<keyword evidence="2" id="KW-0413">Isomerase</keyword>
<evidence type="ECO:0000313" key="2">
    <source>
        <dbReference type="EMBL" id="ALD66811.1"/>
    </source>
</evidence>
<dbReference type="Proteomes" id="UP000063919">
    <property type="component" value="Chromosome"/>
</dbReference>
<dbReference type="GO" id="GO:0019316">
    <property type="term" value="P:D-allose catabolic process"/>
    <property type="evidence" value="ECO:0007669"/>
    <property type="project" value="TreeGrafter"/>
</dbReference>
<name>A0A0M4JKD6_9MOLU</name>
<dbReference type="Gene3D" id="3.40.1400.10">
    <property type="entry name" value="Sugar-phosphate isomerase, RpiB/LacA/LacB"/>
    <property type="match status" value="1"/>
</dbReference>
<dbReference type="EMBL" id="CP012622">
    <property type="protein sequence ID" value="ALD66811.1"/>
    <property type="molecule type" value="Genomic_DNA"/>
</dbReference>